<dbReference type="SUPFAM" id="SSF51735">
    <property type="entry name" value="NAD(P)-binding Rossmann-fold domains"/>
    <property type="match status" value="1"/>
</dbReference>
<keyword evidence="5" id="KW-1185">Reference proteome</keyword>
<dbReference type="Pfam" id="PF05368">
    <property type="entry name" value="NmrA"/>
    <property type="match status" value="1"/>
</dbReference>
<sequence length="302" mass="31703">MSAIKKVAVIGASGNLGPAIVQELLAAGFSVTALSRASSTATFPDSIAVAKVDLGSLESVKAALEGQDAVVSVVATASAGQQQVLVDAAVAAKVRRFIPSEFGINTRIVAGTPIGSILGGKVASVDYLDSKAKENPWFSWSAFSTGFFFDWGLAANTLGIDLATKTATVVDSGNEKWQSSNLPHIGKAVAAALKNPEKTANKYLLSASFNVSQNDIIKTTEELTGIKFTINRLDSKQLQQLGEDKLSKGDYSAFRELVRVWNYADGADHALKPEDSVDELLGVPGDDLTASIKAWLTKAGAL</sequence>
<keyword evidence="1" id="KW-0521">NADP</keyword>
<dbReference type="CDD" id="cd05259">
    <property type="entry name" value="PCBER_SDR_a"/>
    <property type="match status" value="1"/>
</dbReference>
<dbReference type="PANTHER" id="PTHR47706">
    <property type="entry name" value="NMRA-LIKE FAMILY PROTEIN"/>
    <property type="match status" value="1"/>
</dbReference>
<organism evidence="4 5">
    <name type="scientific">Phialemonium atrogriseum</name>
    <dbReference type="NCBI Taxonomy" id="1093897"/>
    <lineage>
        <taxon>Eukaryota</taxon>
        <taxon>Fungi</taxon>
        <taxon>Dikarya</taxon>
        <taxon>Ascomycota</taxon>
        <taxon>Pezizomycotina</taxon>
        <taxon>Sordariomycetes</taxon>
        <taxon>Sordariomycetidae</taxon>
        <taxon>Cephalothecales</taxon>
        <taxon>Cephalothecaceae</taxon>
        <taxon>Phialemonium</taxon>
    </lineage>
</organism>
<reference evidence="4" key="1">
    <citation type="submission" date="2023-06" db="EMBL/GenBank/DDBJ databases">
        <title>Genome-scale phylogeny and comparative genomics of the fungal order Sordariales.</title>
        <authorList>
            <consortium name="Lawrence Berkeley National Laboratory"/>
            <person name="Hensen N."/>
            <person name="Bonometti L."/>
            <person name="Westerberg I."/>
            <person name="Brannstrom I.O."/>
            <person name="Guillou S."/>
            <person name="Cros-Aarteil S."/>
            <person name="Calhoun S."/>
            <person name="Haridas S."/>
            <person name="Kuo A."/>
            <person name="Mondo S."/>
            <person name="Pangilinan J."/>
            <person name="Riley R."/>
            <person name="Labutti K."/>
            <person name="Andreopoulos B."/>
            <person name="Lipzen A."/>
            <person name="Chen C."/>
            <person name="Yanf M."/>
            <person name="Daum C."/>
            <person name="Ng V."/>
            <person name="Clum A."/>
            <person name="Steindorff A."/>
            <person name="Ohm R."/>
            <person name="Martin F."/>
            <person name="Silar P."/>
            <person name="Natvig D."/>
            <person name="Lalanne C."/>
            <person name="Gautier V."/>
            <person name="Ament-Velasquez S.L."/>
            <person name="Kruys A."/>
            <person name="Hutchinson M.I."/>
            <person name="Powell A.J."/>
            <person name="Barry K."/>
            <person name="Miller A.N."/>
            <person name="Grigoriev I.V."/>
            <person name="Debuchy R."/>
            <person name="Gladieux P."/>
            <person name="Thoren M.H."/>
            <person name="Johannesson H."/>
        </authorList>
    </citation>
    <scope>NUCLEOTIDE SEQUENCE</scope>
    <source>
        <strain evidence="4">8032-3</strain>
    </source>
</reference>
<feature type="domain" description="NmrA-like" evidence="3">
    <location>
        <begin position="5"/>
        <end position="241"/>
    </location>
</feature>
<dbReference type="GO" id="GO:0016491">
    <property type="term" value="F:oxidoreductase activity"/>
    <property type="evidence" value="ECO:0007669"/>
    <property type="project" value="UniProtKB-KW"/>
</dbReference>
<proteinExistence type="predicted"/>
<evidence type="ECO:0000259" key="3">
    <source>
        <dbReference type="Pfam" id="PF05368"/>
    </source>
</evidence>
<name>A0AAJ0BR76_9PEZI</name>
<evidence type="ECO:0000313" key="5">
    <source>
        <dbReference type="Proteomes" id="UP001244011"/>
    </source>
</evidence>
<comment type="caution">
    <text evidence="4">The sequence shown here is derived from an EMBL/GenBank/DDBJ whole genome shotgun (WGS) entry which is preliminary data.</text>
</comment>
<dbReference type="RefSeq" id="XP_060279193.1">
    <property type="nucleotide sequence ID" value="XM_060429103.1"/>
</dbReference>
<dbReference type="PANTHER" id="PTHR47706:SF10">
    <property type="entry name" value="NMRA-LIKE DOMAIN-CONTAINING PROTEIN"/>
    <property type="match status" value="1"/>
</dbReference>
<dbReference type="InterPro" id="IPR036291">
    <property type="entry name" value="NAD(P)-bd_dom_sf"/>
</dbReference>
<keyword evidence="2" id="KW-0560">Oxidoreductase</keyword>
<accession>A0AAJ0BR76</accession>
<dbReference type="Gene3D" id="3.40.50.720">
    <property type="entry name" value="NAD(P)-binding Rossmann-like Domain"/>
    <property type="match status" value="1"/>
</dbReference>
<protein>
    <recommendedName>
        <fullName evidence="3">NmrA-like domain-containing protein</fullName>
    </recommendedName>
</protein>
<evidence type="ECO:0000313" key="4">
    <source>
        <dbReference type="EMBL" id="KAK1762980.1"/>
    </source>
</evidence>
<dbReference type="EMBL" id="MU839031">
    <property type="protein sequence ID" value="KAK1762980.1"/>
    <property type="molecule type" value="Genomic_DNA"/>
</dbReference>
<dbReference type="InterPro" id="IPR051609">
    <property type="entry name" value="NmrA/Isoflavone_reductase-like"/>
</dbReference>
<dbReference type="Proteomes" id="UP001244011">
    <property type="component" value="Unassembled WGS sequence"/>
</dbReference>
<dbReference type="GeneID" id="85312290"/>
<gene>
    <name evidence="4" type="ORF">QBC33DRAFT_550643</name>
</gene>
<dbReference type="InterPro" id="IPR008030">
    <property type="entry name" value="NmrA-like"/>
</dbReference>
<evidence type="ECO:0000256" key="2">
    <source>
        <dbReference type="ARBA" id="ARBA00023002"/>
    </source>
</evidence>
<dbReference type="AlphaFoldDB" id="A0AAJ0BR76"/>
<dbReference type="InterPro" id="IPR045312">
    <property type="entry name" value="PCBER-like"/>
</dbReference>
<evidence type="ECO:0000256" key="1">
    <source>
        <dbReference type="ARBA" id="ARBA00022857"/>
    </source>
</evidence>